<dbReference type="OrthoDB" id="474751at2"/>
<accession>A0A0A1Z7Q9</accession>
<reference evidence="2" key="1">
    <citation type="journal article" date="2014" name="Sci. Data">
        <title>Genomes of diverse isolates of the marine cyanobacterium Prochlorococcus.</title>
        <authorList>
            <person name="Biller S."/>
            <person name="Berube P."/>
            <person name="Thompson J."/>
            <person name="Kelly L."/>
            <person name="Roggensack S."/>
            <person name="Awad L."/>
            <person name="Roache-Johnson K."/>
            <person name="Ding H."/>
            <person name="Giovannoni S.J."/>
            <person name="Moore L.R."/>
            <person name="Chisholm S.W."/>
        </authorList>
    </citation>
    <scope>NUCLEOTIDE SEQUENCE [LARGE SCALE GENOMIC DNA]</scope>
    <source>
        <strain evidence="2">GP2</strain>
    </source>
</reference>
<protein>
    <recommendedName>
        <fullName evidence="3">Rad3-related DNA helicase</fullName>
    </recommendedName>
</protein>
<proteinExistence type="predicted"/>
<evidence type="ECO:0000313" key="1">
    <source>
        <dbReference type="EMBL" id="KGF85627.1"/>
    </source>
</evidence>
<gene>
    <name evidence="1" type="ORF">EU91_1730</name>
</gene>
<dbReference type="Proteomes" id="UP000030598">
    <property type="component" value="Unassembled WGS sequence"/>
</dbReference>
<sequence>MLEILSHQYLKNFLRDQSINWEHIYSFGRIVSKCIENDSTYLINSEIFSSYDWLPPILISLFLKEEDSTFILSKEKIQFISQFHIDSLKNLGFNFILKNDQFIFANHNVKLITIQNFLNDPNSCNLRNHRIVYSGIEDIKQDLKNHFRISLLKKDWTKNFKEFELINQKFIKVYDSLKKKFFLRKVLGNSYINLDEKEISFLSNFFQENSFFSDKFLSVNKALSQGWACWVKLNDTNLDWNLYLQPIDELFQIKEFFSNNKFVFLSALRKDNFFQMYFKKHSLDIDLVINFKSNFEEKKISLYIPSKQLLPNNPLFINSILDKCKKLILFRKGLTLVLSDDIDLKTNLATELASTYGKRVLLETIPSGRNEILCSSFDWWIMNSYLIQNPEQIIIPLLPIPNMSEPINAITVSHKKKLSQDWFRDCFLPQARIKLERSISPLRRNSGKLIILDGRANKRNWGRLLLQNIQPSKQINYMLPFD</sequence>
<dbReference type="STRING" id="59925.EU91_1730"/>
<comment type="caution">
    <text evidence="1">The sequence shown here is derived from an EMBL/GenBank/DDBJ whole genome shotgun (WGS) entry which is preliminary data.</text>
</comment>
<dbReference type="eggNOG" id="COG1199">
    <property type="taxonomic scope" value="Bacteria"/>
</dbReference>
<dbReference type="AlphaFoldDB" id="A0A0A1Z7Q9"/>
<dbReference type="RefSeq" id="WP_032525078.1">
    <property type="nucleotide sequence ID" value="NZ_CP138934.1"/>
</dbReference>
<evidence type="ECO:0000313" key="2">
    <source>
        <dbReference type="Proteomes" id="UP000030598"/>
    </source>
</evidence>
<organism evidence="1 2">
    <name type="scientific">Prochlorococcus marinus str. GP2</name>
    <dbReference type="NCBI Taxonomy" id="59925"/>
    <lineage>
        <taxon>Bacteria</taxon>
        <taxon>Bacillati</taxon>
        <taxon>Cyanobacteriota</taxon>
        <taxon>Cyanophyceae</taxon>
        <taxon>Synechococcales</taxon>
        <taxon>Prochlorococcaceae</taxon>
        <taxon>Prochlorococcus</taxon>
    </lineage>
</organism>
<dbReference type="EMBL" id="JNAH01000008">
    <property type="protein sequence ID" value="KGF85627.1"/>
    <property type="molecule type" value="Genomic_DNA"/>
</dbReference>
<evidence type="ECO:0008006" key="3">
    <source>
        <dbReference type="Google" id="ProtNLM"/>
    </source>
</evidence>
<name>A0A0A1Z7Q9_PROMR</name>